<evidence type="ECO:0000313" key="2">
    <source>
        <dbReference type="Proteomes" id="UP000790377"/>
    </source>
</evidence>
<name>A0ACB8A2J4_9AGAM</name>
<organism evidence="1 2">
    <name type="scientific">Hygrophoropsis aurantiaca</name>
    <dbReference type="NCBI Taxonomy" id="72124"/>
    <lineage>
        <taxon>Eukaryota</taxon>
        <taxon>Fungi</taxon>
        <taxon>Dikarya</taxon>
        <taxon>Basidiomycota</taxon>
        <taxon>Agaricomycotina</taxon>
        <taxon>Agaricomycetes</taxon>
        <taxon>Agaricomycetidae</taxon>
        <taxon>Boletales</taxon>
        <taxon>Coniophorineae</taxon>
        <taxon>Hygrophoropsidaceae</taxon>
        <taxon>Hygrophoropsis</taxon>
    </lineage>
</organism>
<keyword evidence="2" id="KW-1185">Reference proteome</keyword>
<dbReference type="EMBL" id="MU267927">
    <property type="protein sequence ID" value="KAH7907203.1"/>
    <property type="molecule type" value="Genomic_DNA"/>
</dbReference>
<proteinExistence type="predicted"/>
<reference evidence="1" key="1">
    <citation type="journal article" date="2021" name="New Phytol.">
        <title>Evolutionary innovations through gain and loss of genes in the ectomycorrhizal Boletales.</title>
        <authorList>
            <person name="Wu G."/>
            <person name="Miyauchi S."/>
            <person name="Morin E."/>
            <person name="Kuo A."/>
            <person name="Drula E."/>
            <person name="Varga T."/>
            <person name="Kohler A."/>
            <person name="Feng B."/>
            <person name="Cao Y."/>
            <person name="Lipzen A."/>
            <person name="Daum C."/>
            <person name="Hundley H."/>
            <person name="Pangilinan J."/>
            <person name="Johnson J."/>
            <person name="Barry K."/>
            <person name="LaButti K."/>
            <person name="Ng V."/>
            <person name="Ahrendt S."/>
            <person name="Min B."/>
            <person name="Choi I.G."/>
            <person name="Park H."/>
            <person name="Plett J.M."/>
            <person name="Magnuson J."/>
            <person name="Spatafora J.W."/>
            <person name="Nagy L.G."/>
            <person name="Henrissat B."/>
            <person name="Grigoriev I.V."/>
            <person name="Yang Z.L."/>
            <person name="Xu J."/>
            <person name="Martin F.M."/>
        </authorList>
    </citation>
    <scope>NUCLEOTIDE SEQUENCE</scope>
    <source>
        <strain evidence="1">ATCC 28755</strain>
    </source>
</reference>
<gene>
    <name evidence="1" type="ORF">BJ138DRAFT_1160678</name>
</gene>
<accession>A0ACB8A2J4</accession>
<sequence length="517" mass="57932">MTETEQKATQLTDLASDILLVIFLNLDVEDVLALTQSCRVLYAIGSLDYLWHKLVRTCNLPLDIPLGADSATLSGQELQAIVVKALKLDHNWRKPGACIERAIPTIPGDKTPMDSMHLLPGGKWLITTQLVRRYTHQLSRRGLYAEIVGLTLWCLGDISGPRSIKTIPIYASVTSCRAYYQSAQHKVIIAVALQEPEEDSEWFEVYHISLDDPAVVTHSEALTFQHKFASVFNIDNLRIYEDVLGATFYHQIVDQDHIRHPETGYVYLRNLVTGAAASFELYDKQDGKPCFELLRDQFALTWKHDSEEFVSFYDVPPSIISANLASPAESGPNHMTEEILSARCRLSHCNAFSYRASSGSVEHGIPIFSTMTFDSPPHNILTEHFSPPNHETRFSDCPNIATHVFPHPTSMIRHLQLGVTGRRAVWVDSGAAVILKKWTSSRYCRGEELSAGTSELILPFYPDDIHQMAFDEGTCRLCVSLCTGELYQCDFLRDLIIMQNTCNLCIGPSISYAAALH</sequence>
<evidence type="ECO:0000313" key="1">
    <source>
        <dbReference type="EMBL" id="KAH7907203.1"/>
    </source>
</evidence>
<protein>
    <submittedName>
        <fullName evidence="1">Uncharacterized protein</fullName>
    </submittedName>
</protein>
<comment type="caution">
    <text evidence="1">The sequence shown here is derived from an EMBL/GenBank/DDBJ whole genome shotgun (WGS) entry which is preliminary data.</text>
</comment>
<dbReference type="Proteomes" id="UP000790377">
    <property type="component" value="Unassembled WGS sequence"/>
</dbReference>